<evidence type="ECO:0000313" key="1">
    <source>
        <dbReference type="EMBL" id="KAH3731039.1"/>
    </source>
</evidence>
<proteinExistence type="predicted"/>
<dbReference type="AlphaFoldDB" id="A0A9D4CUK0"/>
<evidence type="ECO:0000313" key="2">
    <source>
        <dbReference type="Proteomes" id="UP000828390"/>
    </source>
</evidence>
<gene>
    <name evidence="1" type="ORF">DPMN_057044</name>
</gene>
<accession>A0A9D4CUK0</accession>
<dbReference type="Proteomes" id="UP000828390">
    <property type="component" value="Unassembled WGS sequence"/>
</dbReference>
<comment type="caution">
    <text evidence="1">The sequence shown here is derived from an EMBL/GenBank/DDBJ whole genome shotgun (WGS) entry which is preliminary data.</text>
</comment>
<sequence length="163" mass="17911">MKSPANGLSWTTVIKVCKGLIIGRNVKGDLVLKRFTFIQNTKCTLLRGNFHKNGMLEPYKSTKVNNCSAGCPFQQGTTCEIGRLNKLESTILWNLQACASLPQACGKLAASLRELANKHHQQACASLCKLAQACCEVPILSLRKLNESQACANLRKLAARFQF</sequence>
<organism evidence="1 2">
    <name type="scientific">Dreissena polymorpha</name>
    <name type="common">Zebra mussel</name>
    <name type="synonym">Mytilus polymorpha</name>
    <dbReference type="NCBI Taxonomy" id="45954"/>
    <lineage>
        <taxon>Eukaryota</taxon>
        <taxon>Metazoa</taxon>
        <taxon>Spiralia</taxon>
        <taxon>Lophotrochozoa</taxon>
        <taxon>Mollusca</taxon>
        <taxon>Bivalvia</taxon>
        <taxon>Autobranchia</taxon>
        <taxon>Heteroconchia</taxon>
        <taxon>Euheterodonta</taxon>
        <taxon>Imparidentia</taxon>
        <taxon>Neoheterodontei</taxon>
        <taxon>Myida</taxon>
        <taxon>Dreissenoidea</taxon>
        <taxon>Dreissenidae</taxon>
        <taxon>Dreissena</taxon>
    </lineage>
</organism>
<keyword evidence="2" id="KW-1185">Reference proteome</keyword>
<name>A0A9D4CUK0_DREPO</name>
<protein>
    <submittedName>
        <fullName evidence="1">Uncharacterized protein</fullName>
    </submittedName>
</protein>
<reference evidence="1" key="2">
    <citation type="submission" date="2020-11" db="EMBL/GenBank/DDBJ databases">
        <authorList>
            <person name="McCartney M.A."/>
            <person name="Auch B."/>
            <person name="Kono T."/>
            <person name="Mallez S."/>
            <person name="Becker A."/>
            <person name="Gohl D.M."/>
            <person name="Silverstein K.A.T."/>
            <person name="Koren S."/>
            <person name="Bechman K.B."/>
            <person name="Herman A."/>
            <person name="Abrahante J.E."/>
            <person name="Garbe J."/>
        </authorList>
    </citation>
    <scope>NUCLEOTIDE SEQUENCE</scope>
    <source>
        <strain evidence="1">Duluth1</strain>
        <tissue evidence="1">Whole animal</tissue>
    </source>
</reference>
<reference evidence="1" key="1">
    <citation type="journal article" date="2019" name="bioRxiv">
        <title>The Genome of the Zebra Mussel, Dreissena polymorpha: A Resource for Invasive Species Research.</title>
        <authorList>
            <person name="McCartney M.A."/>
            <person name="Auch B."/>
            <person name="Kono T."/>
            <person name="Mallez S."/>
            <person name="Zhang Y."/>
            <person name="Obille A."/>
            <person name="Becker A."/>
            <person name="Abrahante J.E."/>
            <person name="Garbe J."/>
            <person name="Badalamenti J.P."/>
            <person name="Herman A."/>
            <person name="Mangelson H."/>
            <person name="Liachko I."/>
            <person name="Sullivan S."/>
            <person name="Sone E.D."/>
            <person name="Koren S."/>
            <person name="Silverstein K.A.T."/>
            <person name="Beckman K.B."/>
            <person name="Gohl D.M."/>
        </authorList>
    </citation>
    <scope>NUCLEOTIDE SEQUENCE</scope>
    <source>
        <strain evidence="1">Duluth1</strain>
        <tissue evidence="1">Whole animal</tissue>
    </source>
</reference>
<dbReference type="EMBL" id="JAIWYP010000012">
    <property type="protein sequence ID" value="KAH3731039.1"/>
    <property type="molecule type" value="Genomic_DNA"/>
</dbReference>